<comment type="similarity">
    <text evidence="8">Belongs to the IFT172 family.</text>
</comment>
<dbReference type="FunFam" id="2.130.10.10:FF:001535">
    <property type="entry name" value="Intraflagellar transport protein 172 homolog"/>
    <property type="match status" value="1"/>
</dbReference>
<dbReference type="Proteomes" id="UP000275408">
    <property type="component" value="Unassembled WGS sequence"/>
</dbReference>
<comment type="subcellular location">
    <subcellularLocation>
        <location evidence="1">Cell projection</location>
        <location evidence="1">Cilium</location>
    </subcellularLocation>
</comment>
<dbReference type="Pfam" id="PF00400">
    <property type="entry name" value="WD40"/>
    <property type="match status" value="1"/>
</dbReference>
<evidence type="ECO:0000256" key="3">
    <source>
        <dbReference type="ARBA" id="ARBA00022574"/>
    </source>
</evidence>
<dbReference type="AlphaFoldDB" id="A0A3M6T8U2"/>
<dbReference type="PANTHER" id="PTHR15722">
    <property type="entry name" value="IFT140/172-RELATED"/>
    <property type="match status" value="1"/>
</dbReference>
<evidence type="ECO:0000259" key="9">
    <source>
        <dbReference type="Pfam" id="PF24762"/>
    </source>
</evidence>
<keyword evidence="6" id="KW-0969">Cilium</keyword>
<comment type="caution">
    <text evidence="10">The sequence shown here is derived from an EMBL/GenBank/DDBJ whole genome shotgun (WGS) entry which is preliminary data.</text>
</comment>
<dbReference type="InterPro" id="IPR011990">
    <property type="entry name" value="TPR-like_helical_dom_sf"/>
</dbReference>
<accession>A0A3M6T8U2</accession>
<gene>
    <name evidence="10" type="ORF">pdam_00006608</name>
</gene>
<keyword evidence="11" id="KW-1185">Reference proteome</keyword>
<evidence type="ECO:0000256" key="7">
    <source>
        <dbReference type="ARBA" id="ARBA00023273"/>
    </source>
</evidence>
<sequence>MQLRYMKTLLNPQDGACKVTALAWSPNNTKMAVVTMDRVVILYDELGERRDKFSTKPANSQVRIANLKTNKSTTLYGTDNYVVSLTANVSGKGILSGHMDGAIVRYFFDDEGTGLSQGQLCKHSCSPYALCWGSSIVAAGCDKRIVAYGKEGRVLQNFDYTRDDDEKEFTVAICSPSGQSVVVGSYDRLRVFNWSPRKGSWDESKPKDIPYLYTITSMAWKRDGSRLVAGTLCGGVELFDCCLRRSVYKNKFEMTYVGLSQVIVKNLSSGTRVVLKSHYGYEIDKVSIMGKDRYLVAYTTDTLLVGDLQNNKLSEVPWQGTGGNEKFFFENENVCMVFNAGELSLVEYGNNEILGTVRTEFMNPHLISVRLNERKQRGVENNKKMAYLVDLKTINVAVAFLESLEMSLETEAMWKTLSRLALEARQLHIAERCFAALGDVSKAKALRQINKTAEQCAEEMGGDGTNHVRVRAKLAVLDKNFKLAETILLEQGYGHPELENLRTAHYQWLSETAQEEKAGEVKEREGNYMEAINLYLKAGLPAKAARLALSKEELIHSSELPERIAAALLKGGLYEQAGELYEKVGKNDKAMDSYRKGHAYRRAVELSRAAFPREVVKLEEAWGDYLVSQKQLDAAINHYIEAGCSIKAIEAAIQARQWNKAVQIVELQDDNVAERYYHQIAQHYSQVQEYKLAEKYFVKGGDPRAAIEMYTKANMYEAAHKLAVQCMTQEEVAVIYISQAQELEAQGKYKEAERLYCTVDEPDLAINMYKKHRQFDNMIRLVAIHHEDLLADTHVHLAKELEAEGQLRQAEHHFLEARDWKAAVNMYRNQDMWEEAYRVAKQHGSQNASKQVAYLWAKNLGGDSAVKLLTKFGLLESAIDYAAENCAFEFAFDLSRTAMKSKLPDIHLKYAMFLEDEGKFADAEKEFIKAGKSKEAVLMYVHNQDWDSAQRVAEENDPDSVTDVLVGQARVAFDKKEYQKAETYLLRAQRPELAARYYKEAGMWTDALRVVKEYLPHKLEQWQDEYDREVMSKGNRGAESLLSQGKEWEKKAEYNRAIDMYLKITPNMTTDHELVEDAMVKAVELAMKFVGDRAYDVAKAACPRLAEIKCYEQGVGWDNMAFVFLNRYLDLSEGIEEGSLDMLDNSDFADTDIPFEVPVPEKQHLPEEKREEVKEWVLAVSMDQKVEQVLPTDERDTYEACLVAVNTGITSPPCVITGYPVLRNKIEFKRPGKAANKEDWNKFIMATKVSHSPECQDVLRFLGNWCGAPQNPSYSFN</sequence>
<dbReference type="FunFam" id="1.25.40.470:FF:000012">
    <property type="entry name" value="intraflagellar transport protein 172 homolog"/>
    <property type="match status" value="1"/>
</dbReference>
<organism evidence="10 11">
    <name type="scientific">Pocillopora damicornis</name>
    <name type="common">Cauliflower coral</name>
    <name type="synonym">Millepora damicornis</name>
    <dbReference type="NCBI Taxonomy" id="46731"/>
    <lineage>
        <taxon>Eukaryota</taxon>
        <taxon>Metazoa</taxon>
        <taxon>Cnidaria</taxon>
        <taxon>Anthozoa</taxon>
        <taxon>Hexacorallia</taxon>
        <taxon>Scleractinia</taxon>
        <taxon>Astrocoeniina</taxon>
        <taxon>Pocilloporidae</taxon>
        <taxon>Pocillopora</taxon>
    </lineage>
</organism>
<evidence type="ECO:0000256" key="5">
    <source>
        <dbReference type="ARBA" id="ARBA00022803"/>
    </source>
</evidence>
<dbReference type="Pfam" id="PF24762">
    <property type="entry name" value="TPR_IF140-IFT172"/>
    <property type="match status" value="1"/>
</dbReference>
<name>A0A3M6T8U2_POCDA</name>
<evidence type="ECO:0000256" key="1">
    <source>
        <dbReference type="ARBA" id="ARBA00004138"/>
    </source>
</evidence>
<reference evidence="10 11" key="1">
    <citation type="journal article" date="2018" name="Sci. Rep.">
        <title>Comparative analysis of the Pocillopora damicornis genome highlights role of immune system in coral evolution.</title>
        <authorList>
            <person name="Cunning R."/>
            <person name="Bay R.A."/>
            <person name="Gillette P."/>
            <person name="Baker A.C."/>
            <person name="Traylor-Knowles N."/>
        </authorList>
    </citation>
    <scope>NUCLEOTIDE SEQUENCE [LARGE SCALE GENOMIC DNA]</scope>
    <source>
        <strain evidence="10">RSMAS</strain>
        <tissue evidence="10">Whole animal</tissue>
    </source>
</reference>
<protein>
    <recommendedName>
        <fullName evidence="9">IF140/IFT172/WDR19 TPR domain-containing protein</fullName>
    </recommendedName>
</protein>
<evidence type="ECO:0000256" key="2">
    <source>
        <dbReference type="ARBA" id="ARBA00022473"/>
    </source>
</evidence>
<keyword evidence="2" id="KW-0217">Developmental protein</keyword>
<dbReference type="GO" id="GO:0005930">
    <property type="term" value="C:axoneme"/>
    <property type="evidence" value="ECO:0007669"/>
    <property type="project" value="TreeGrafter"/>
</dbReference>
<keyword evidence="5" id="KW-0802">TPR repeat</keyword>
<dbReference type="GO" id="GO:0036064">
    <property type="term" value="C:ciliary basal body"/>
    <property type="evidence" value="ECO:0007669"/>
    <property type="project" value="TreeGrafter"/>
</dbReference>
<dbReference type="Gene3D" id="1.25.40.470">
    <property type="match status" value="4"/>
</dbReference>
<dbReference type="FunFam" id="1.25.40.470:FF:000013">
    <property type="entry name" value="intraflagellar transport protein 172 homolog"/>
    <property type="match status" value="1"/>
</dbReference>
<dbReference type="STRING" id="46731.A0A3M6T8U2"/>
<dbReference type="SUPFAM" id="SSF50978">
    <property type="entry name" value="WD40 repeat-like"/>
    <property type="match status" value="1"/>
</dbReference>
<proteinExistence type="inferred from homology"/>
<evidence type="ECO:0000256" key="4">
    <source>
        <dbReference type="ARBA" id="ARBA00022737"/>
    </source>
</evidence>
<dbReference type="PANTHER" id="PTHR15722:SF2">
    <property type="entry name" value="INTRAFLAGELLAR TRANSPORT PROTEIN 172 HOMOLOG"/>
    <property type="match status" value="1"/>
</dbReference>
<keyword evidence="4" id="KW-0677">Repeat</keyword>
<evidence type="ECO:0000313" key="11">
    <source>
        <dbReference type="Proteomes" id="UP000275408"/>
    </source>
</evidence>
<dbReference type="InterPro" id="IPR036322">
    <property type="entry name" value="WD40_repeat_dom_sf"/>
</dbReference>
<evidence type="ECO:0000313" key="10">
    <source>
        <dbReference type="EMBL" id="RMX37731.1"/>
    </source>
</evidence>
<dbReference type="SUPFAM" id="SSF48452">
    <property type="entry name" value="TPR-like"/>
    <property type="match status" value="1"/>
</dbReference>
<dbReference type="InterPro" id="IPR001680">
    <property type="entry name" value="WD40_rpt"/>
</dbReference>
<dbReference type="OrthoDB" id="2186662at2759"/>
<dbReference type="Gene3D" id="2.130.10.10">
    <property type="entry name" value="YVTN repeat-like/Quinoprotein amine dehydrogenase"/>
    <property type="match status" value="1"/>
</dbReference>
<keyword evidence="3" id="KW-0853">WD repeat</keyword>
<dbReference type="SMART" id="SM00320">
    <property type="entry name" value="WD40"/>
    <property type="match status" value="4"/>
</dbReference>
<evidence type="ECO:0000256" key="6">
    <source>
        <dbReference type="ARBA" id="ARBA00023069"/>
    </source>
</evidence>
<evidence type="ECO:0000256" key="8">
    <source>
        <dbReference type="ARBA" id="ARBA00038130"/>
    </source>
</evidence>
<dbReference type="InterPro" id="IPR015943">
    <property type="entry name" value="WD40/YVTN_repeat-like_dom_sf"/>
</dbReference>
<dbReference type="GO" id="GO:0030992">
    <property type="term" value="C:intraciliary transport particle B"/>
    <property type="evidence" value="ECO:0007669"/>
    <property type="project" value="TreeGrafter"/>
</dbReference>
<dbReference type="InterPro" id="IPR056168">
    <property type="entry name" value="TPR_IF140/IFT172/WDR19"/>
</dbReference>
<dbReference type="EMBL" id="RCHS01004086">
    <property type="protein sequence ID" value="RMX37731.1"/>
    <property type="molecule type" value="Genomic_DNA"/>
</dbReference>
<keyword evidence="7" id="KW-0966">Cell projection</keyword>
<feature type="domain" description="IF140/IFT172/WDR19 TPR" evidence="9">
    <location>
        <begin position="740"/>
        <end position="982"/>
    </location>
</feature>
<dbReference type="GO" id="GO:0042073">
    <property type="term" value="P:intraciliary transport"/>
    <property type="evidence" value="ECO:0007669"/>
    <property type="project" value="TreeGrafter"/>
</dbReference>